<feature type="compositionally biased region" description="Basic and acidic residues" evidence="7">
    <location>
        <begin position="94"/>
        <end position="105"/>
    </location>
</feature>
<evidence type="ECO:0000256" key="5">
    <source>
        <dbReference type="ARBA" id="ARBA00023187"/>
    </source>
</evidence>
<organism evidence="8">
    <name type="scientific">Arundo donax</name>
    <name type="common">Giant reed</name>
    <name type="synonym">Donax arundinaceus</name>
    <dbReference type="NCBI Taxonomy" id="35708"/>
    <lineage>
        <taxon>Eukaryota</taxon>
        <taxon>Viridiplantae</taxon>
        <taxon>Streptophyta</taxon>
        <taxon>Embryophyta</taxon>
        <taxon>Tracheophyta</taxon>
        <taxon>Spermatophyta</taxon>
        <taxon>Magnoliopsida</taxon>
        <taxon>Liliopsida</taxon>
        <taxon>Poales</taxon>
        <taxon>Poaceae</taxon>
        <taxon>PACMAD clade</taxon>
        <taxon>Arundinoideae</taxon>
        <taxon>Arundineae</taxon>
        <taxon>Arundo</taxon>
    </lineage>
</organism>
<keyword evidence="6" id="KW-0539">Nucleus</keyword>
<name>A0A0A9DFQ5_ARUDO</name>
<evidence type="ECO:0000256" key="4">
    <source>
        <dbReference type="ARBA" id="ARBA00022728"/>
    </source>
</evidence>
<reference evidence="8" key="2">
    <citation type="journal article" date="2015" name="Data Brief">
        <title>Shoot transcriptome of the giant reed, Arundo donax.</title>
        <authorList>
            <person name="Barrero R.A."/>
            <person name="Guerrero F.D."/>
            <person name="Moolhuijzen P."/>
            <person name="Goolsby J.A."/>
            <person name="Tidwell J."/>
            <person name="Bellgard S.E."/>
            <person name="Bellgard M.I."/>
        </authorList>
    </citation>
    <scope>NUCLEOTIDE SEQUENCE</scope>
    <source>
        <tissue evidence="8">Shoot tissue taken approximately 20 cm above the soil surface</tissue>
    </source>
</reference>
<dbReference type="AlphaFoldDB" id="A0A0A9DFQ5"/>
<evidence type="ECO:0000256" key="3">
    <source>
        <dbReference type="ARBA" id="ARBA00022664"/>
    </source>
</evidence>
<dbReference type="GO" id="GO:0071013">
    <property type="term" value="C:catalytic step 2 spliceosome"/>
    <property type="evidence" value="ECO:0007669"/>
    <property type="project" value="TreeGrafter"/>
</dbReference>
<feature type="compositionally biased region" description="Basic and acidic residues" evidence="7">
    <location>
        <begin position="72"/>
        <end position="81"/>
    </location>
</feature>
<dbReference type="PANTHER" id="PTHR13264:SF6">
    <property type="entry name" value="OS06G0711100 PROTEIN"/>
    <property type="match status" value="1"/>
</dbReference>
<dbReference type="GO" id="GO:0071014">
    <property type="term" value="C:post-mRNA release spliceosomal complex"/>
    <property type="evidence" value="ECO:0007669"/>
    <property type="project" value="TreeGrafter"/>
</dbReference>
<feature type="region of interest" description="Disordered" evidence="7">
    <location>
        <begin position="1"/>
        <end position="25"/>
    </location>
</feature>
<keyword evidence="5" id="KW-0508">mRNA splicing</keyword>
<dbReference type="EMBL" id="GBRH01211264">
    <property type="protein sequence ID" value="JAD86631.1"/>
    <property type="molecule type" value="Transcribed_RNA"/>
</dbReference>
<sequence length="105" mass="11851">MQQVEQQKGTNLKSPRRKGGKDVTVIQNWKVNPRCPNASNPFHMCAQYCFDHLNETAQTSATKSDKKKGKAVSKEEQRGEVNPDCVNASNPDHTSGEYCKRKDDR</sequence>
<feature type="compositionally biased region" description="Polar residues" evidence="7">
    <location>
        <begin position="1"/>
        <end position="13"/>
    </location>
</feature>
<dbReference type="GO" id="GO:0008380">
    <property type="term" value="P:RNA splicing"/>
    <property type="evidence" value="ECO:0007669"/>
    <property type="project" value="UniProtKB-KW"/>
</dbReference>
<evidence type="ECO:0000256" key="7">
    <source>
        <dbReference type="SAM" id="MobiDB-lite"/>
    </source>
</evidence>
<dbReference type="GO" id="GO:0006397">
    <property type="term" value="P:mRNA processing"/>
    <property type="evidence" value="ECO:0007669"/>
    <property type="project" value="UniProtKB-KW"/>
</dbReference>
<evidence type="ECO:0000256" key="1">
    <source>
        <dbReference type="ARBA" id="ARBA00004123"/>
    </source>
</evidence>
<comment type="similarity">
    <text evidence="2">Belongs to the SYF2 family.</text>
</comment>
<dbReference type="GO" id="GO:0000974">
    <property type="term" value="C:Prp19 complex"/>
    <property type="evidence" value="ECO:0007669"/>
    <property type="project" value="TreeGrafter"/>
</dbReference>
<dbReference type="PANTHER" id="PTHR13264">
    <property type="entry name" value="GCIP-INTERACTING PROTEIN P29"/>
    <property type="match status" value="1"/>
</dbReference>
<reference evidence="8" key="1">
    <citation type="submission" date="2014-09" db="EMBL/GenBank/DDBJ databases">
        <authorList>
            <person name="Magalhaes I.L.F."/>
            <person name="Oliveira U."/>
            <person name="Santos F.R."/>
            <person name="Vidigal T.H.D.A."/>
            <person name="Brescovit A.D."/>
            <person name="Santos A.J."/>
        </authorList>
    </citation>
    <scope>NUCLEOTIDE SEQUENCE</scope>
    <source>
        <tissue evidence="8">Shoot tissue taken approximately 20 cm above the soil surface</tissue>
    </source>
</reference>
<comment type="subcellular location">
    <subcellularLocation>
        <location evidence="1">Nucleus</location>
    </subcellularLocation>
</comment>
<evidence type="ECO:0000256" key="2">
    <source>
        <dbReference type="ARBA" id="ARBA00010028"/>
    </source>
</evidence>
<keyword evidence="4" id="KW-0747">Spliceosome</keyword>
<proteinExistence type="inferred from homology"/>
<protein>
    <submittedName>
        <fullName evidence="8">Uncharacterized protein</fullName>
    </submittedName>
</protein>
<feature type="region of interest" description="Disordered" evidence="7">
    <location>
        <begin position="57"/>
        <end position="105"/>
    </location>
</feature>
<accession>A0A0A9DFQ5</accession>
<dbReference type="InterPro" id="IPR013260">
    <property type="entry name" value="mRNA_splic_SYF2"/>
</dbReference>
<keyword evidence="3" id="KW-0507">mRNA processing</keyword>
<evidence type="ECO:0000313" key="8">
    <source>
        <dbReference type="EMBL" id="JAD86631.1"/>
    </source>
</evidence>
<evidence type="ECO:0000256" key="6">
    <source>
        <dbReference type="ARBA" id="ARBA00023242"/>
    </source>
</evidence>